<accession>A0A8J1XXB5</accession>
<proteinExistence type="predicted"/>
<dbReference type="Gene3D" id="3.40.50.720">
    <property type="entry name" value="NAD(P)-binding Rossmann-like Domain"/>
    <property type="match status" value="1"/>
</dbReference>
<dbReference type="CDD" id="cd08948">
    <property type="entry name" value="5beta-POR_like_SDR_a"/>
    <property type="match status" value="1"/>
</dbReference>
<gene>
    <name evidence="2" type="ORF">OFUS_LOCUS16807</name>
</gene>
<evidence type="ECO:0000313" key="2">
    <source>
        <dbReference type="EMBL" id="CAH1791755.1"/>
    </source>
</evidence>
<organism evidence="2 3">
    <name type="scientific">Owenia fusiformis</name>
    <name type="common">Polychaete worm</name>
    <dbReference type="NCBI Taxonomy" id="6347"/>
    <lineage>
        <taxon>Eukaryota</taxon>
        <taxon>Metazoa</taxon>
        <taxon>Spiralia</taxon>
        <taxon>Lophotrochozoa</taxon>
        <taxon>Annelida</taxon>
        <taxon>Polychaeta</taxon>
        <taxon>Sedentaria</taxon>
        <taxon>Canalipalpata</taxon>
        <taxon>Sabellida</taxon>
        <taxon>Oweniida</taxon>
        <taxon>Oweniidae</taxon>
        <taxon>Owenia</taxon>
    </lineage>
</organism>
<evidence type="ECO:0000259" key="1">
    <source>
        <dbReference type="Pfam" id="PF22917"/>
    </source>
</evidence>
<feature type="domain" description="PRISE-like Rossmann-fold" evidence="1">
    <location>
        <begin position="62"/>
        <end position="353"/>
    </location>
</feature>
<dbReference type="OrthoDB" id="1731983at2759"/>
<dbReference type="InterPro" id="IPR036291">
    <property type="entry name" value="NAD(P)-bd_dom_sf"/>
</dbReference>
<evidence type="ECO:0000313" key="3">
    <source>
        <dbReference type="Proteomes" id="UP000749559"/>
    </source>
</evidence>
<dbReference type="SUPFAM" id="SSF51735">
    <property type="entry name" value="NAD(P)-binding Rossmann-fold domains"/>
    <property type="match status" value="1"/>
</dbReference>
<name>A0A8J1XXB5_OWEFU</name>
<comment type="caution">
    <text evidence="2">The sequence shown here is derived from an EMBL/GenBank/DDBJ whole genome shotgun (WGS) entry which is preliminary data.</text>
</comment>
<dbReference type="Pfam" id="PF22917">
    <property type="entry name" value="PRISE"/>
    <property type="match status" value="1"/>
</dbReference>
<reference evidence="2" key="1">
    <citation type="submission" date="2022-03" db="EMBL/GenBank/DDBJ databases">
        <authorList>
            <person name="Martin C."/>
        </authorList>
    </citation>
    <scope>NUCLEOTIDE SEQUENCE</scope>
</reference>
<sequence length="360" mass="40537">MSSGTALIAGVTGVVGISLARRLVSTDWKVYGLSRRQSDFLPGGVNHILCDLQDASKCADGLKTLKDVTHVFYTTWVSTMDPEKDCDVNRSMLANLMDNLPSKIKHFALLTGAKHYIGNFGDVIGDIVTPIKETMERRPGRNFYHDLEDEVFGRAKTENFTWSVARPMAIVGFAPNTTMNIATGLAIYATLCKEMNLPFQFFGGEKMFNCLSDLSDAEQVADHMIWESTEPKAANQGYNVVNGDVFRWKQMWAAIAKYFNLEVPEYNGEAASLTAFMDDKTDAWETIVKKYGLYKTDLQKICAWWFMDVVGMLPIEVVMDMANSRELGFLKYQNTEKSFFKTFDYLKEANIIPKGDGNRL</sequence>
<dbReference type="PANTHER" id="PTHR32487">
    <property type="entry name" value="3-OXO-DELTA(4,5)-STEROID 5-BETA-REDUCTASE"/>
    <property type="match status" value="1"/>
</dbReference>
<dbReference type="Proteomes" id="UP000749559">
    <property type="component" value="Unassembled WGS sequence"/>
</dbReference>
<dbReference type="PANTHER" id="PTHR32487:SF0">
    <property type="entry name" value="3-OXO-DELTA(4,5)-STEROID 5-BETA-REDUCTASE"/>
    <property type="match status" value="1"/>
</dbReference>
<dbReference type="InterPro" id="IPR055222">
    <property type="entry name" value="PRISE-like_Rossmann-fold"/>
</dbReference>
<dbReference type="AlphaFoldDB" id="A0A8J1XXB5"/>
<dbReference type="EMBL" id="CAIIXF020000008">
    <property type="protein sequence ID" value="CAH1791755.1"/>
    <property type="molecule type" value="Genomic_DNA"/>
</dbReference>
<keyword evidence="3" id="KW-1185">Reference proteome</keyword>
<protein>
    <recommendedName>
        <fullName evidence="1">PRISE-like Rossmann-fold domain-containing protein</fullName>
    </recommendedName>
</protein>